<dbReference type="PANTHER" id="PTHR33577:SF18">
    <property type="entry name" value="HEME HALOPEROXIDASE FAMILY PROFILE DOMAIN-CONTAINING PROTEIN"/>
    <property type="match status" value="1"/>
</dbReference>
<evidence type="ECO:0000256" key="7">
    <source>
        <dbReference type="ARBA" id="ARBA00025795"/>
    </source>
</evidence>
<dbReference type="GO" id="GO:0004601">
    <property type="term" value="F:peroxidase activity"/>
    <property type="evidence" value="ECO:0007669"/>
    <property type="project" value="UniProtKB-KW"/>
</dbReference>
<evidence type="ECO:0000256" key="2">
    <source>
        <dbReference type="ARBA" id="ARBA00022559"/>
    </source>
</evidence>
<accession>A0AAD6SY05</accession>
<comment type="cofactor">
    <cofactor evidence="1">
        <name>heme b</name>
        <dbReference type="ChEBI" id="CHEBI:60344"/>
    </cofactor>
</comment>
<evidence type="ECO:0000313" key="9">
    <source>
        <dbReference type="EMBL" id="KAJ7036136.1"/>
    </source>
</evidence>
<dbReference type="Gene3D" id="1.10.489.10">
    <property type="entry name" value="Chloroperoxidase-like"/>
    <property type="match status" value="1"/>
</dbReference>
<gene>
    <name evidence="9" type="ORF">C8F04DRAFT_1394382</name>
</gene>
<proteinExistence type="inferred from homology"/>
<name>A0AAD6SY05_9AGAR</name>
<evidence type="ECO:0000256" key="1">
    <source>
        <dbReference type="ARBA" id="ARBA00001970"/>
    </source>
</evidence>
<dbReference type="InterPro" id="IPR000028">
    <property type="entry name" value="Chloroperoxidase"/>
</dbReference>
<evidence type="ECO:0000256" key="4">
    <source>
        <dbReference type="ARBA" id="ARBA00022723"/>
    </source>
</evidence>
<comment type="caution">
    <text evidence="9">The sequence shown here is derived from an EMBL/GenBank/DDBJ whole genome shotgun (WGS) entry which is preliminary data.</text>
</comment>
<dbReference type="GO" id="GO:0046872">
    <property type="term" value="F:metal ion binding"/>
    <property type="evidence" value="ECO:0007669"/>
    <property type="project" value="UniProtKB-KW"/>
</dbReference>
<sequence length="299" mass="32718">MSFLRNAAKLFNSVYLFTWDTCIALANLIAPNLKPGSVIPHGRPGAGGKWPEFVPPGKGDSRCCCPALNALANHGILPHDGRNIKFTEMTHAVQTSFNLSSTFSIFVPTFAANMLHRNYKTVRQIASNILIDIHSSQDKFDLADLNIHNGIEHDGSLLREDARFDPEQDKPSLPLITELFASATGKDAAGNLVFTHADLSRASGKRRTAARATNPDFTLNKSQKGFASGNCASLLLVFGGRVADLEPFLTEERIPEGFESRVLARWGLSLLVFNLNIFNIERAIKEEAVPTVMAQNETA</sequence>
<keyword evidence="2" id="KW-0575">Peroxidase</keyword>
<dbReference type="EMBL" id="JARJCM010000045">
    <property type="protein sequence ID" value="KAJ7036136.1"/>
    <property type="molecule type" value="Genomic_DNA"/>
</dbReference>
<dbReference type="AlphaFoldDB" id="A0AAD6SY05"/>
<evidence type="ECO:0000256" key="6">
    <source>
        <dbReference type="ARBA" id="ARBA00023004"/>
    </source>
</evidence>
<reference evidence="9" key="1">
    <citation type="submission" date="2023-03" db="EMBL/GenBank/DDBJ databases">
        <title>Massive genome expansion in bonnet fungi (Mycena s.s.) driven by repeated elements and novel gene families across ecological guilds.</title>
        <authorList>
            <consortium name="Lawrence Berkeley National Laboratory"/>
            <person name="Harder C.B."/>
            <person name="Miyauchi S."/>
            <person name="Viragh M."/>
            <person name="Kuo A."/>
            <person name="Thoen E."/>
            <person name="Andreopoulos B."/>
            <person name="Lu D."/>
            <person name="Skrede I."/>
            <person name="Drula E."/>
            <person name="Henrissat B."/>
            <person name="Morin E."/>
            <person name="Kohler A."/>
            <person name="Barry K."/>
            <person name="LaButti K."/>
            <person name="Morin E."/>
            <person name="Salamov A."/>
            <person name="Lipzen A."/>
            <person name="Mereny Z."/>
            <person name="Hegedus B."/>
            <person name="Baldrian P."/>
            <person name="Stursova M."/>
            <person name="Weitz H."/>
            <person name="Taylor A."/>
            <person name="Grigoriev I.V."/>
            <person name="Nagy L.G."/>
            <person name="Martin F."/>
            <person name="Kauserud H."/>
        </authorList>
    </citation>
    <scope>NUCLEOTIDE SEQUENCE</scope>
    <source>
        <strain evidence="9">CBHHK200</strain>
    </source>
</reference>
<keyword evidence="10" id="KW-1185">Reference proteome</keyword>
<dbReference type="Pfam" id="PF01328">
    <property type="entry name" value="Peroxidase_2"/>
    <property type="match status" value="1"/>
</dbReference>
<keyword evidence="4" id="KW-0479">Metal-binding</keyword>
<evidence type="ECO:0000259" key="8">
    <source>
        <dbReference type="PROSITE" id="PS51405"/>
    </source>
</evidence>
<dbReference type="InterPro" id="IPR036851">
    <property type="entry name" value="Chloroperoxidase-like_sf"/>
</dbReference>
<evidence type="ECO:0000256" key="5">
    <source>
        <dbReference type="ARBA" id="ARBA00023002"/>
    </source>
</evidence>
<dbReference type="SUPFAM" id="SSF47571">
    <property type="entry name" value="Cloroperoxidase"/>
    <property type="match status" value="1"/>
</dbReference>
<evidence type="ECO:0000256" key="3">
    <source>
        <dbReference type="ARBA" id="ARBA00022617"/>
    </source>
</evidence>
<evidence type="ECO:0000313" key="10">
    <source>
        <dbReference type="Proteomes" id="UP001218188"/>
    </source>
</evidence>
<dbReference type="PANTHER" id="PTHR33577">
    <property type="entry name" value="STERIGMATOCYSTIN BIOSYNTHESIS PEROXIDASE STCC-RELATED"/>
    <property type="match status" value="1"/>
</dbReference>
<feature type="domain" description="Heme haloperoxidase family profile" evidence="8">
    <location>
        <begin position="49"/>
        <end position="275"/>
    </location>
</feature>
<organism evidence="9 10">
    <name type="scientific">Mycena alexandri</name>
    <dbReference type="NCBI Taxonomy" id="1745969"/>
    <lineage>
        <taxon>Eukaryota</taxon>
        <taxon>Fungi</taxon>
        <taxon>Dikarya</taxon>
        <taxon>Basidiomycota</taxon>
        <taxon>Agaricomycotina</taxon>
        <taxon>Agaricomycetes</taxon>
        <taxon>Agaricomycetidae</taxon>
        <taxon>Agaricales</taxon>
        <taxon>Marasmiineae</taxon>
        <taxon>Mycenaceae</taxon>
        <taxon>Mycena</taxon>
    </lineage>
</organism>
<keyword evidence="3" id="KW-0349">Heme</keyword>
<protein>
    <submittedName>
        <fullName evidence="9">Chloroperoxidase</fullName>
    </submittedName>
</protein>
<dbReference type="PROSITE" id="PS51405">
    <property type="entry name" value="HEME_HALOPEROXIDASE"/>
    <property type="match status" value="1"/>
</dbReference>
<dbReference type="Proteomes" id="UP001218188">
    <property type="component" value="Unassembled WGS sequence"/>
</dbReference>
<keyword evidence="6" id="KW-0408">Iron</keyword>
<comment type="similarity">
    <text evidence="7">Belongs to the chloroperoxidase family.</text>
</comment>
<keyword evidence="5" id="KW-0560">Oxidoreductase</keyword>